<dbReference type="Gene3D" id="1.10.10.10">
    <property type="entry name" value="Winged helix-like DNA-binding domain superfamily/Winged helix DNA-binding domain"/>
    <property type="match status" value="1"/>
</dbReference>
<keyword evidence="2" id="KW-0238">DNA-binding</keyword>
<reference evidence="5 6" key="1">
    <citation type="journal article" date="2019" name="Int. J. Syst. Evol. Microbiol.">
        <title>The Global Catalogue of Microorganisms (GCM) 10K type strain sequencing project: providing services to taxonomists for standard genome sequencing and annotation.</title>
        <authorList>
            <consortium name="The Broad Institute Genomics Platform"/>
            <consortium name="The Broad Institute Genome Sequencing Center for Infectious Disease"/>
            <person name="Wu L."/>
            <person name="Ma J."/>
        </authorList>
    </citation>
    <scope>NUCLEOTIDE SEQUENCE [LARGE SCALE GENOMIC DNA]</scope>
    <source>
        <strain evidence="5 6">JCM 15481</strain>
    </source>
</reference>
<organism evidence="5 6">
    <name type="scientific">Streptomyces synnematoformans</name>
    <dbReference type="NCBI Taxonomy" id="415721"/>
    <lineage>
        <taxon>Bacteria</taxon>
        <taxon>Bacillati</taxon>
        <taxon>Actinomycetota</taxon>
        <taxon>Actinomycetes</taxon>
        <taxon>Kitasatosporales</taxon>
        <taxon>Streptomycetaceae</taxon>
        <taxon>Streptomyces</taxon>
    </lineage>
</organism>
<sequence>MLRIHFGDADLARTRVATTPDPLWETAVSLHRFQTRRGRWAYAGWHRSTRMRLRERGIERAVRDVLIPLFPRAAYFPDFLTPAESAEGLDAGLEAIVATPSRRVMREIAALDAVVGAPAWAARLVDWRARVELTGLLRAYVDAAITPYGDTVAARIEAQRGVHLRQLRDAGARGMLEGLGPVLRWEEPVLHAAGYPVDRDVHLDGRGLVLVPSYFCWGDPITLADPALPPTLIYPLLHEPSADTVGDVAASLAALLGHTRAQVLRAAATGATTGELARAVGVSTASASRHAGVLREAGLLCSSRCAAMVLHTLTPLGRALLQRSPVLH</sequence>
<dbReference type="SMART" id="SM00418">
    <property type="entry name" value="HTH_ARSR"/>
    <property type="match status" value="1"/>
</dbReference>
<evidence type="ECO:0000313" key="5">
    <source>
        <dbReference type="EMBL" id="GAA2125920.1"/>
    </source>
</evidence>
<evidence type="ECO:0000256" key="2">
    <source>
        <dbReference type="ARBA" id="ARBA00023125"/>
    </source>
</evidence>
<dbReference type="InterPro" id="IPR036388">
    <property type="entry name" value="WH-like_DNA-bd_sf"/>
</dbReference>
<dbReference type="Proteomes" id="UP001500443">
    <property type="component" value="Unassembled WGS sequence"/>
</dbReference>
<protein>
    <submittedName>
        <fullName evidence="5">Winged helix-turn-helix domain-containing protein</fullName>
    </submittedName>
</protein>
<gene>
    <name evidence="5" type="ORF">GCM10009802_31560</name>
</gene>
<accession>A0ABN2YED3</accession>
<dbReference type="InterPro" id="IPR011991">
    <property type="entry name" value="ArsR-like_HTH"/>
</dbReference>
<comment type="caution">
    <text evidence="5">The sequence shown here is derived from an EMBL/GenBank/DDBJ whole genome shotgun (WGS) entry which is preliminary data.</text>
</comment>
<dbReference type="InterPro" id="IPR036390">
    <property type="entry name" value="WH_DNA-bd_sf"/>
</dbReference>
<evidence type="ECO:0000313" key="6">
    <source>
        <dbReference type="Proteomes" id="UP001500443"/>
    </source>
</evidence>
<keyword evidence="1" id="KW-0805">Transcription regulation</keyword>
<keyword evidence="3" id="KW-0804">Transcription</keyword>
<evidence type="ECO:0000259" key="4">
    <source>
        <dbReference type="SMART" id="SM00418"/>
    </source>
</evidence>
<name>A0ABN2YED3_9ACTN</name>
<evidence type="ECO:0000256" key="1">
    <source>
        <dbReference type="ARBA" id="ARBA00023015"/>
    </source>
</evidence>
<dbReference type="EMBL" id="BAAAPF010000092">
    <property type="protein sequence ID" value="GAA2125920.1"/>
    <property type="molecule type" value="Genomic_DNA"/>
</dbReference>
<dbReference type="InterPro" id="IPR001845">
    <property type="entry name" value="HTH_ArsR_DNA-bd_dom"/>
</dbReference>
<dbReference type="InterPro" id="IPR051011">
    <property type="entry name" value="Metal_resp_trans_reg"/>
</dbReference>
<feature type="domain" description="HTH arsR-type" evidence="4">
    <location>
        <begin position="250"/>
        <end position="325"/>
    </location>
</feature>
<proteinExistence type="predicted"/>
<dbReference type="CDD" id="cd00090">
    <property type="entry name" value="HTH_ARSR"/>
    <property type="match status" value="1"/>
</dbReference>
<evidence type="ECO:0000256" key="3">
    <source>
        <dbReference type="ARBA" id="ARBA00023163"/>
    </source>
</evidence>
<dbReference type="PANTHER" id="PTHR43132:SF8">
    <property type="entry name" value="HTH-TYPE TRANSCRIPTIONAL REGULATOR KMTR"/>
    <property type="match status" value="1"/>
</dbReference>
<keyword evidence="6" id="KW-1185">Reference proteome</keyword>
<dbReference type="PANTHER" id="PTHR43132">
    <property type="entry name" value="ARSENICAL RESISTANCE OPERON REPRESSOR ARSR-RELATED"/>
    <property type="match status" value="1"/>
</dbReference>
<dbReference type="SUPFAM" id="SSF46785">
    <property type="entry name" value="Winged helix' DNA-binding domain"/>
    <property type="match status" value="1"/>
</dbReference>